<dbReference type="Gene3D" id="3.40.50.300">
    <property type="entry name" value="P-loop containing nucleotide triphosphate hydrolases"/>
    <property type="match status" value="2"/>
</dbReference>
<evidence type="ECO:0000313" key="9">
    <source>
        <dbReference type="Proteomes" id="UP000254603"/>
    </source>
</evidence>
<dbReference type="SMART" id="SM00491">
    <property type="entry name" value="HELICc2"/>
    <property type="match status" value="1"/>
</dbReference>
<dbReference type="OrthoDB" id="9805194at2"/>
<protein>
    <submittedName>
        <fullName evidence="7">ATP-dependent DNA helicase</fullName>
    </submittedName>
    <submittedName>
        <fullName evidence="8">Probable ATP-dependent helicase dinG homolog</fullName>
        <ecNumber evidence="8">3.6.4.12</ecNumber>
    </submittedName>
</protein>
<evidence type="ECO:0000256" key="1">
    <source>
        <dbReference type="ARBA" id="ARBA00022741"/>
    </source>
</evidence>
<dbReference type="EC" id="3.6.4.12" evidence="8"/>
<evidence type="ECO:0000259" key="6">
    <source>
        <dbReference type="PROSITE" id="PS51193"/>
    </source>
</evidence>
<feature type="compositionally biased region" description="Basic and acidic residues" evidence="5">
    <location>
        <begin position="375"/>
        <end position="391"/>
    </location>
</feature>
<keyword evidence="1" id="KW-0547">Nucleotide-binding</keyword>
<dbReference type="GO" id="GO:0003678">
    <property type="term" value="F:DNA helicase activity"/>
    <property type="evidence" value="ECO:0007669"/>
    <property type="project" value="UniProtKB-EC"/>
</dbReference>
<feature type="domain" description="Helicase ATP-binding" evidence="6">
    <location>
        <begin position="14"/>
        <end position="281"/>
    </location>
</feature>
<dbReference type="EMBL" id="UGSB01000001">
    <property type="protein sequence ID" value="SUA52498.1"/>
    <property type="molecule type" value="Genomic_DNA"/>
</dbReference>
<dbReference type="Pfam" id="PF13307">
    <property type="entry name" value="Helicase_C_2"/>
    <property type="match status" value="1"/>
</dbReference>
<dbReference type="RefSeq" id="WP_018573276.1">
    <property type="nucleotide sequence ID" value="NZ_CP065725.1"/>
</dbReference>
<dbReference type="GO" id="GO:0016818">
    <property type="term" value="F:hydrolase activity, acting on acid anhydrides, in phosphorus-containing anhydrides"/>
    <property type="evidence" value="ECO:0007669"/>
    <property type="project" value="InterPro"/>
</dbReference>
<evidence type="ECO:0000256" key="5">
    <source>
        <dbReference type="SAM" id="MobiDB-lite"/>
    </source>
</evidence>
<reference evidence="7 10" key="2">
    <citation type="submission" date="2020-12" db="EMBL/GenBank/DDBJ databases">
        <title>FDA dAtabase for Regulatory Grade micrObial Sequences (FDA-ARGOS): Supporting development and validation of Infectious Disease Dx tests.</title>
        <authorList>
            <person name="Sproer C."/>
            <person name="Gronow S."/>
            <person name="Severitt S."/>
            <person name="Schroder I."/>
            <person name="Tallon L."/>
            <person name="Sadzewicz L."/>
            <person name="Zhao X."/>
            <person name="Boylan J."/>
            <person name="Ott S."/>
            <person name="Bowen H."/>
            <person name="Vavikolanu K."/>
            <person name="Mehta A."/>
            <person name="Aluvathingal J."/>
            <person name="Nadendla S."/>
            <person name="Lowell S."/>
            <person name="Myers T."/>
            <person name="Yan Y."/>
            <person name="Sichtig H."/>
        </authorList>
    </citation>
    <scope>NUCLEOTIDE SEQUENCE [LARGE SCALE GENOMIC DNA]</scope>
    <source>
        <strain evidence="7 10">FDAARGOS_872</strain>
    </source>
</reference>
<dbReference type="InterPro" id="IPR045028">
    <property type="entry name" value="DinG/Rad3-like"/>
</dbReference>
<dbReference type="SUPFAM" id="SSF52540">
    <property type="entry name" value="P-loop containing nucleoside triphosphate hydrolases"/>
    <property type="match status" value="2"/>
</dbReference>
<dbReference type="InterPro" id="IPR006555">
    <property type="entry name" value="ATP-dep_Helicase_C"/>
</dbReference>
<dbReference type="InterPro" id="IPR027417">
    <property type="entry name" value="P-loop_NTPase"/>
</dbReference>
<name>A0A378XFP6_9BURK</name>
<dbReference type="EMBL" id="CP065725">
    <property type="protein sequence ID" value="QPT40704.1"/>
    <property type="molecule type" value="Genomic_DNA"/>
</dbReference>
<feature type="region of interest" description="Disordered" evidence="5">
    <location>
        <begin position="364"/>
        <end position="398"/>
    </location>
</feature>
<dbReference type="GO" id="GO:0005524">
    <property type="term" value="F:ATP binding"/>
    <property type="evidence" value="ECO:0007669"/>
    <property type="project" value="UniProtKB-KW"/>
</dbReference>
<dbReference type="PROSITE" id="PS51193">
    <property type="entry name" value="HELICASE_ATP_BIND_2"/>
    <property type="match status" value="1"/>
</dbReference>
<evidence type="ECO:0000313" key="8">
    <source>
        <dbReference type="EMBL" id="SUA52498.1"/>
    </source>
</evidence>
<keyword evidence="3" id="KW-0067">ATP-binding</keyword>
<dbReference type="Proteomes" id="UP000254603">
    <property type="component" value="Unassembled WGS sequence"/>
</dbReference>
<keyword evidence="2 8" id="KW-0378">Hydrolase</keyword>
<dbReference type="PANTHER" id="PTHR11472">
    <property type="entry name" value="DNA REPAIR DEAD HELICASE RAD3/XP-D SUBFAMILY MEMBER"/>
    <property type="match status" value="1"/>
</dbReference>
<organism evidence="8 9">
    <name type="scientific">Oligella ureolytica</name>
    <dbReference type="NCBI Taxonomy" id="90244"/>
    <lineage>
        <taxon>Bacteria</taxon>
        <taxon>Pseudomonadati</taxon>
        <taxon>Pseudomonadota</taxon>
        <taxon>Betaproteobacteria</taxon>
        <taxon>Burkholderiales</taxon>
        <taxon>Alcaligenaceae</taxon>
        <taxon>Oligella</taxon>
    </lineage>
</organism>
<dbReference type="PANTHER" id="PTHR11472:SF34">
    <property type="entry name" value="REGULATOR OF TELOMERE ELONGATION HELICASE 1"/>
    <property type="match status" value="1"/>
</dbReference>
<dbReference type="STRING" id="1122619.GCA_000373745_00091"/>
<evidence type="ECO:0000256" key="4">
    <source>
        <dbReference type="ARBA" id="ARBA00038058"/>
    </source>
</evidence>
<evidence type="ECO:0000313" key="10">
    <source>
        <dbReference type="Proteomes" id="UP000594903"/>
    </source>
</evidence>
<evidence type="ECO:0000256" key="3">
    <source>
        <dbReference type="ARBA" id="ARBA00022840"/>
    </source>
</evidence>
<dbReference type="Proteomes" id="UP000594903">
    <property type="component" value="Chromosome"/>
</dbReference>
<dbReference type="GO" id="GO:0003676">
    <property type="term" value="F:nucleic acid binding"/>
    <property type="evidence" value="ECO:0007669"/>
    <property type="project" value="InterPro"/>
</dbReference>
<reference evidence="8 9" key="1">
    <citation type="submission" date="2018-06" db="EMBL/GenBank/DDBJ databases">
        <authorList>
            <consortium name="Pathogen Informatics"/>
            <person name="Doyle S."/>
        </authorList>
    </citation>
    <scope>NUCLEOTIDE SEQUENCE [LARGE SCALE GENOMIC DNA]</scope>
    <source>
        <strain evidence="8 9">NCTC11997</strain>
    </source>
</reference>
<keyword evidence="8" id="KW-0347">Helicase</keyword>
<dbReference type="GO" id="GO:0006281">
    <property type="term" value="P:DNA repair"/>
    <property type="evidence" value="ECO:0007669"/>
    <property type="project" value="TreeGrafter"/>
</dbReference>
<dbReference type="AlphaFoldDB" id="A0A378XFP6"/>
<sequence>MSFNVSRFFSDDGPFAGAVSTFTKRNAQTELAQAIEDTFSKKSILVAEAGTGTGKTWAYLVPALLAPGKVIISTGTRNLQDQIFNKDVPQVCKAMGIPALVSVLKGRSNYVCHHYLKELEDSETGLRSKSEAPQLQAIRRFTDATSTGDKADCTAVPENADIWHRVTSTADNCLGSDCQFFEECFTNKARARAQEADVVVINHALFLADMALRQEGIFDLLPGADAVVFDEAHQLPDYATRFLGEQISGQKISDWERRSLAVVRLQLKGVSKEVEALLQAVNSALLEFRLQLKPLEEMQNQQSLVQNLPNYDRVMGRFDELTDAIQRVVKALLKYQEKHPDLQAATREGATIYDTLMRWSRSHKQDSASDSDVQASDKESTQAKVDPKEDQQAQPSDSLSVLVAKEMEEEINTVTEFKETPYVCWINLTQHAFQLQRAPLSVRHFGKFRRSDQAWVFTSATLSVNGNFDHFTKNLGLYDAVEKVWDSPFEYQDNTIMLIPKLPLPDDFSFRDKFIDVLIPLIKATHGGVLILCTSLRAVDDFAEKFLERLDKENIDRPLLKQGENSRAYLMDRFREEGNAILIGSASFWEGVDFPGDLLTLVAIDKIPFMSPDDPVLDARIKDCEERGGSPFFEIQIPHAAITLKQGAGRLIRSENDAGVLVIGDVRLVEKGYGKRLWKGLPNFYRTREPADALQFLTYLANHKK</sequence>
<accession>A0A378XFP6</accession>
<proteinExistence type="inferred from homology"/>
<evidence type="ECO:0000313" key="7">
    <source>
        <dbReference type="EMBL" id="QPT40704.1"/>
    </source>
</evidence>
<dbReference type="Pfam" id="PF00270">
    <property type="entry name" value="DEAD"/>
    <property type="match status" value="1"/>
</dbReference>
<dbReference type="InterPro" id="IPR011545">
    <property type="entry name" value="DEAD/DEAH_box_helicase_dom"/>
</dbReference>
<gene>
    <name evidence="8" type="primary">dinG</name>
    <name evidence="7" type="ORF">I6G29_03770</name>
    <name evidence="8" type="ORF">NCTC11997_00805</name>
</gene>
<keyword evidence="10" id="KW-1185">Reference proteome</keyword>
<dbReference type="InterPro" id="IPR014013">
    <property type="entry name" value="Helic_SF1/SF2_ATP-bd_DinG/Rad3"/>
</dbReference>
<comment type="similarity">
    <text evidence="4">Belongs to the helicase family. DinG subfamily.</text>
</comment>
<evidence type="ECO:0000256" key="2">
    <source>
        <dbReference type="ARBA" id="ARBA00022801"/>
    </source>
</evidence>